<evidence type="ECO:0000259" key="2">
    <source>
        <dbReference type="Pfam" id="PF13273"/>
    </source>
</evidence>
<comment type="caution">
    <text evidence="3">The sequence shown here is derived from an EMBL/GenBank/DDBJ whole genome shotgun (WGS) entry which is preliminary data.</text>
</comment>
<feature type="transmembrane region" description="Helical" evidence="1">
    <location>
        <begin position="93"/>
        <end position="119"/>
    </location>
</feature>
<dbReference type="Pfam" id="PF16894">
    <property type="entry name" value="DUF5084"/>
    <property type="match status" value="1"/>
</dbReference>
<keyword evidence="1" id="KW-0812">Transmembrane</keyword>
<keyword evidence="1" id="KW-0472">Membrane</keyword>
<protein>
    <submittedName>
        <fullName evidence="3">DUF5084 domain-containing protein</fullName>
    </submittedName>
</protein>
<feature type="transmembrane region" description="Helical" evidence="1">
    <location>
        <begin position="139"/>
        <end position="172"/>
    </location>
</feature>
<keyword evidence="1" id="KW-1133">Transmembrane helix</keyword>
<evidence type="ECO:0000313" key="3">
    <source>
        <dbReference type="EMBL" id="TBW73029.1"/>
    </source>
</evidence>
<evidence type="ECO:0000313" key="4">
    <source>
        <dbReference type="Proteomes" id="UP000293637"/>
    </source>
</evidence>
<evidence type="ECO:0000256" key="1">
    <source>
        <dbReference type="SAM" id="Phobius"/>
    </source>
</evidence>
<accession>A0A4Q9WCF3</accession>
<dbReference type="GeneID" id="58090238"/>
<feature type="transmembrane region" description="Helical" evidence="1">
    <location>
        <begin position="235"/>
        <end position="255"/>
    </location>
</feature>
<dbReference type="Proteomes" id="UP000293637">
    <property type="component" value="Unassembled WGS sequence"/>
</dbReference>
<feature type="transmembrane region" description="Helical" evidence="1">
    <location>
        <begin position="193"/>
        <end position="215"/>
    </location>
</feature>
<sequence>MIKTIRVTSLIGLILEGFLSLLFALFFATSISGLSQSEIQTTVNGETTMQSAETSSLIYNWIFGVLMVVSIISFIIGIIALKIMTKKTTMSAVLYIIGGFVSLNLIAIFAWTFCGILLLKNKEALKGIVIEKNKIGNVWWIILAIAGALGLLSVHGYLIGFGALIILVLNIIWLTVYTPKNNTQAFESTAKPTIYASIIGIFVILVLMNILDYVVLDDGNSDIGIKLYGNTFNIINMPMLILSLLFFAIGTYFVFQIQRKRLNSK</sequence>
<gene>
    <name evidence="3" type="ORF">EQ812_04075</name>
</gene>
<dbReference type="InterPro" id="IPR025273">
    <property type="entry name" value="DUF4064"/>
</dbReference>
<dbReference type="Pfam" id="PF13273">
    <property type="entry name" value="DUF4064"/>
    <property type="match status" value="1"/>
</dbReference>
<feature type="domain" description="DUF4064" evidence="2">
    <location>
        <begin position="3"/>
        <end position="104"/>
    </location>
</feature>
<dbReference type="EMBL" id="SCHB01000002">
    <property type="protein sequence ID" value="TBW73029.1"/>
    <property type="molecule type" value="Genomic_DNA"/>
</dbReference>
<proteinExistence type="predicted"/>
<reference evidence="3 4" key="1">
    <citation type="journal article" date="2019" name="Sci. Transl. Med.">
        <title>Quorum sensing between bacterial species on the skin protects against epidermal injury in atopic dermatitis.</title>
        <authorList>
            <person name="Williams M.R."/>
        </authorList>
    </citation>
    <scope>NUCLEOTIDE SEQUENCE [LARGE SCALE GENOMIC DNA]</scope>
    <source>
        <strain evidence="3 4">E7</strain>
    </source>
</reference>
<dbReference type="RefSeq" id="WP_002492874.1">
    <property type="nucleotide sequence ID" value="NZ_AP021848.1"/>
</dbReference>
<organism evidence="3 4">
    <name type="scientific">Staphylococcus lugdunensis</name>
    <dbReference type="NCBI Taxonomy" id="28035"/>
    <lineage>
        <taxon>Bacteria</taxon>
        <taxon>Bacillati</taxon>
        <taxon>Bacillota</taxon>
        <taxon>Bacilli</taxon>
        <taxon>Bacillales</taxon>
        <taxon>Staphylococcaceae</taxon>
        <taxon>Staphylococcus</taxon>
    </lineage>
</organism>
<dbReference type="AlphaFoldDB" id="A0A4Q9WCF3"/>
<feature type="transmembrane region" description="Helical" evidence="1">
    <location>
        <begin position="61"/>
        <end position="81"/>
    </location>
</feature>
<dbReference type="InterPro" id="IPR031666">
    <property type="entry name" value="DUF5084"/>
</dbReference>
<name>A0A4Q9WCF3_STALU</name>